<evidence type="ECO:0000256" key="8">
    <source>
        <dbReference type="SAM" id="Phobius"/>
    </source>
</evidence>
<name>A0AAV2DER4_9ROSI</name>
<feature type="compositionally biased region" description="Polar residues" evidence="7">
    <location>
        <begin position="251"/>
        <end position="268"/>
    </location>
</feature>
<evidence type="ECO:0000259" key="10">
    <source>
        <dbReference type="Pfam" id="PF14416"/>
    </source>
</evidence>
<evidence type="ECO:0000256" key="5">
    <source>
        <dbReference type="ARBA" id="ARBA00022989"/>
    </source>
</evidence>
<feature type="domain" description="Trichome birefringence-like N-terminal" evidence="10">
    <location>
        <begin position="320"/>
        <end position="371"/>
    </location>
</feature>
<feature type="domain" description="Trichome birefringence-like C-terminal" evidence="9">
    <location>
        <begin position="373"/>
        <end position="658"/>
    </location>
</feature>
<reference evidence="11 12" key="1">
    <citation type="submission" date="2024-04" db="EMBL/GenBank/DDBJ databases">
        <authorList>
            <person name="Fracassetti M."/>
        </authorList>
    </citation>
    <scope>NUCLEOTIDE SEQUENCE [LARGE SCALE GENOMIC DNA]</scope>
</reference>
<evidence type="ECO:0008006" key="13">
    <source>
        <dbReference type="Google" id="ProtNLM"/>
    </source>
</evidence>
<accession>A0AAV2DER4</accession>
<evidence type="ECO:0000256" key="1">
    <source>
        <dbReference type="ARBA" id="ARBA00004167"/>
    </source>
</evidence>
<evidence type="ECO:0000313" key="12">
    <source>
        <dbReference type="Proteomes" id="UP001497516"/>
    </source>
</evidence>
<dbReference type="GO" id="GO:0005794">
    <property type="term" value="C:Golgi apparatus"/>
    <property type="evidence" value="ECO:0007669"/>
    <property type="project" value="TreeGrafter"/>
</dbReference>
<dbReference type="AlphaFoldDB" id="A0AAV2DER4"/>
<evidence type="ECO:0000256" key="3">
    <source>
        <dbReference type="ARBA" id="ARBA00022692"/>
    </source>
</evidence>
<dbReference type="Proteomes" id="UP001497516">
    <property type="component" value="Chromosome 2"/>
</dbReference>
<keyword evidence="3 8" id="KW-0812">Transmembrane</keyword>
<dbReference type="Pfam" id="PF13839">
    <property type="entry name" value="PC-Esterase"/>
    <property type="match status" value="1"/>
</dbReference>
<feature type="transmembrane region" description="Helical" evidence="8">
    <location>
        <begin position="39"/>
        <end position="58"/>
    </location>
</feature>
<feature type="compositionally biased region" description="Polar residues" evidence="7">
    <location>
        <begin position="215"/>
        <end position="243"/>
    </location>
</feature>
<dbReference type="PANTHER" id="PTHR32285">
    <property type="entry name" value="PROTEIN TRICHOME BIREFRINGENCE-LIKE 9-RELATED"/>
    <property type="match status" value="1"/>
</dbReference>
<gene>
    <name evidence="11" type="ORF">LTRI10_LOCUS14379</name>
</gene>
<dbReference type="InterPro" id="IPR026057">
    <property type="entry name" value="TBL_C"/>
</dbReference>
<evidence type="ECO:0000256" key="4">
    <source>
        <dbReference type="ARBA" id="ARBA00022968"/>
    </source>
</evidence>
<dbReference type="InterPro" id="IPR025846">
    <property type="entry name" value="TBL_N"/>
</dbReference>
<comment type="subcellular location">
    <subcellularLocation>
        <location evidence="1">Membrane</location>
        <topology evidence="1">Single-pass membrane protein</topology>
    </subcellularLocation>
</comment>
<keyword evidence="6 8" id="KW-0472">Membrane</keyword>
<keyword evidence="5 8" id="KW-1133">Transmembrane helix</keyword>
<dbReference type="GO" id="GO:0016020">
    <property type="term" value="C:membrane"/>
    <property type="evidence" value="ECO:0007669"/>
    <property type="project" value="UniProtKB-SubCell"/>
</dbReference>
<keyword evidence="12" id="KW-1185">Reference proteome</keyword>
<dbReference type="InterPro" id="IPR029962">
    <property type="entry name" value="TBL"/>
</dbReference>
<dbReference type="Pfam" id="PF14416">
    <property type="entry name" value="PMR5N"/>
    <property type="match status" value="1"/>
</dbReference>
<feature type="compositionally biased region" description="Polar residues" evidence="7">
    <location>
        <begin position="166"/>
        <end position="176"/>
    </location>
</feature>
<proteinExistence type="inferred from homology"/>
<dbReference type="EMBL" id="OZ034815">
    <property type="protein sequence ID" value="CAL1372365.1"/>
    <property type="molecule type" value="Genomic_DNA"/>
</dbReference>
<comment type="similarity">
    <text evidence="2">Belongs to the PC-esterase family. TBL subfamily.</text>
</comment>
<evidence type="ECO:0000313" key="11">
    <source>
        <dbReference type="EMBL" id="CAL1372365.1"/>
    </source>
</evidence>
<dbReference type="GO" id="GO:0016413">
    <property type="term" value="F:O-acetyltransferase activity"/>
    <property type="evidence" value="ECO:0007669"/>
    <property type="project" value="InterPro"/>
</dbReference>
<dbReference type="PANTHER" id="PTHR32285:SF22">
    <property type="entry name" value="PROTEIN TRICHOME BIREFRINGENCE"/>
    <property type="match status" value="1"/>
</dbReference>
<protein>
    <recommendedName>
        <fullName evidence="13">Trichome birefringence-like N-terminal domain-containing protein</fullName>
    </recommendedName>
</protein>
<evidence type="ECO:0000256" key="2">
    <source>
        <dbReference type="ARBA" id="ARBA00007727"/>
    </source>
</evidence>
<evidence type="ECO:0000259" key="9">
    <source>
        <dbReference type="Pfam" id="PF13839"/>
    </source>
</evidence>
<evidence type="ECO:0000256" key="7">
    <source>
        <dbReference type="SAM" id="MobiDB-lite"/>
    </source>
</evidence>
<organism evidence="11 12">
    <name type="scientific">Linum trigynum</name>
    <dbReference type="NCBI Taxonomy" id="586398"/>
    <lineage>
        <taxon>Eukaryota</taxon>
        <taxon>Viridiplantae</taxon>
        <taxon>Streptophyta</taxon>
        <taxon>Embryophyta</taxon>
        <taxon>Tracheophyta</taxon>
        <taxon>Spermatophyta</taxon>
        <taxon>Magnoliopsida</taxon>
        <taxon>eudicotyledons</taxon>
        <taxon>Gunneridae</taxon>
        <taxon>Pentapetalae</taxon>
        <taxon>rosids</taxon>
        <taxon>fabids</taxon>
        <taxon>Malpighiales</taxon>
        <taxon>Linaceae</taxon>
        <taxon>Linum</taxon>
    </lineage>
</organism>
<keyword evidence="4" id="KW-0735">Signal-anchor</keyword>
<sequence length="675" mass="73697">MGMTDAAAKHLSFSGGGGGLPIVSDLKTLLSLVRTKRSLAFAYGFMFAFVVFTVFLAFNPSPNSSSPWFFSNIFTAPSPGADTAVGGDGTAAGSQFPSIFSYLFPNSSSDAALQMEEDGGGFAAVRTVNASSSSSSPTAGEADAVRSNSSSSSRSHNGDVKGLPAVSNQTQTSTEHSFVPPPVENQSRNSSFVEKEPPAARNTNQTVENSGKVPSFNSTAADTANQSKSAVTPAANNGNSGESQGKDAVTDQKSASAAANQTAMSSISDGKGVGDKNSASNLTEKKQSSGGGGGSKQGSKGKTGASVKQGIEALVESLEGCDLFDGEWVMDNSYPLYKPGSCSLIDEQFNCILNGRPDKDYQKYKWKPHGCTLPRFNPGHMLDMLRGKRLAFVGDSLNRNMWESMVCMLKSAAKDQSKVYEANGRQHFRGEAAYSFIFKDYGCTVEFFVTPFLVQEWETINKTGSPKETLRLDLIGKSSDQYKTADYIVFNTGHWWTHEKTSLGKDYYQEGSHVYPTLNVLEAFRKALTTWGRWIDANVNPRKSLVFFRGYSASHFSGGQWNSGGACDNEVEPIKNSTYLTEYPDKMQVLEKVLRGMKTSVKYLNVTRMTDYRKDGHPSIYRKRKITEEERRSPMLYQDCSHWCLPGVPDAWNEVLYAQVLVNEYRKHPVQKKKA</sequence>
<feature type="region of interest" description="Disordered" evidence="7">
    <location>
        <begin position="131"/>
        <end position="305"/>
    </location>
</feature>
<evidence type="ECO:0000256" key="6">
    <source>
        <dbReference type="ARBA" id="ARBA00023136"/>
    </source>
</evidence>
<feature type="compositionally biased region" description="Low complexity" evidence="7">
    <location>
        <begin position="146"/>
        <end position="155"/>
    </location>
</feature>